<gene>
    <name evidence="1" type="ORF">DSM106972_065900</name>
</gene>
<comment type="caution">
    <text evidence="1">The sequence shown here is derived from an EMBL/GenBank/DDBJ whole genome shotgun (WGS) entry which is preliminary data.</text>
</comment>
<protein>
    <recommendedName>
        <fullName evidence="3">Phosphodiester glycosidase domain-containing protein</fullName>
    </recommendedName>
</protein>
<proteinExistence type="predicted"/>
<dbReference type="OrthoDB" id="477923at2"/>
<evidence type="ECO:0008006" key="3">
    <source>
        <dbReference type="Google" id="ProtNLM"/>
    </source>
</evidence>
<dbReference type="EMBL" id="RSCL01000019">
    <property type="protein sequence ID" value="RUT01493.1"/>
    <property type="molecule type" value="Genomic_DNA"/>
</dbReference>
<sequence>MNITQLSNNSLAELLLTTNNTRSSQYLNYQPIHIIDGAALYKTTVNGYNAYLQILNLRKLQIDQLIGNVNNLGLGEGKYYQGEGVGDSPFFEMKLFSQVNHQYQQLYKKQLFSMINCAFFEQYKLSTQLSFPIKLDGQIITAGSSPYGPISNPKHKFYRQVQLKALVWNDQEAYITDYNSTSGAPLNGANVKNAIVSYQYSDHPAKVLANNQINRYHVISTLSENGVNSNMLLILTVKKATLNQAAALLRDLGARSDIITIDGGSSTYLFNSKVGNIMRPGSSYLNCGLIFRKLPHYLAFRTKD</sequence>
<name>A0A433V5V5_9CYAN</name>
<keyword evidence="2" id="KW-1185">Reference proteome</keyword>
<evidence type="ECO:0000313" key="2">
    <source>
        <dbReference type="Proteomes" id="UP000271624"/>
    </source>
</evidence>
<organism evidence="1 2">
    <name type="scientific">Dulcicalothrix desertica PCC 7102</name>
    <dbReference type="NCBI Taxonomy" id="232991"/>
    <lineage>
        <taxon>Bacteria</taxon>
        <taxon>Bacillati</taxon>
        <taxon>Cyanobacteriota</taxon>
        <taxon>Cyanophyceae</taxon>
        <taxon>Nostocales</taxon>
        <taxon>Calotrichaceae</taxon>
        <taxon>Dulcicalothrix</taxon>
    </lineage>
</organism>
<dbReference type="RefSeq" id="WP_127084775.1">
    <property type="nucleotide sequence ID" value="NZ_RSCL01000019.1"/>
</dbReference>
<reference evidence="1" key="1">
    <citation type="submission" date="2018-12" db="EMBL/GenBank/DDBJ databases">
        <authorList>
            <person name="Will S."/>
            <person name="Neumann-Schaal M."/>
            <person name="Henke P."/>
        </authorList>
    </citation>
    <scope>NUCLEOTIDE SEQUENCE</scope>
    <source>
        <strain evidence="1">PCC 7102</strain>
    </source>
</reference>
<reference evidence="1" key="2">
    <citation type="journal article" date="2019" name="Genome Biol. Evol.">
        <title>Day and night: Metabolic profiles and evolutionary relationships of six axenic non-marine cyanobacteria.</title>
        <authorList>
            <person name="Will S.E."/>
            <person name="Henke P."/>
            <person name="Boedeker C."/>
            <person name="Huang S."/>
            <person name="Brinkmann H."/>
            <person name="Rohde M."/>
            <person name="Jarek M."/>
            <person name="Friedl T."/>
            <person name="Seufert S."/>
            <person name="Schumacher M."/>
            <person name="Overmann J."/>
            <person name="Neumann-Schaal M."/>
            <person name="Petersen J."/>
        </authorList>
    </citation>
    <scope>NUCLEOTIDE SEQUENCE [LARGE SCALE GENOMIC DNA]</scope>
    <source>
        <strain evidence="1">PCC 7102</strain>
    </source>
</reference>
<dbReference type="AlphaFoldDB" id="A0A433V5V5"/>
<accession>A0A433V5V5</accession>
<evidence type="ECO:0000313" key="1">
    <source>
        <dbReference type="EMBL" id="RUT01493.1"/>
    </source>
</evidence>
<dbReference type="Proteomes" id="UP000271624">
    <property type="component" value="Unassembled WGS sequence"/>
</dbReference>